<feature type="region of interest" description="Disordered" evidence="1">
    <location>
        <begin position="102"/>
        <end position="133"/>
    </location>
</feature>
<evidence type="ECO:0000313" key="3">
    <source>
        <dbReference type="Proteomes" id="UP001433268"/>
    </source>
</evidence>
<dbReference type="GeneID" id="92043913"/>
<sequence>MDGSAPIPLLHLDETRLARRYPRLFGNENIPSNDYEDFGSFSDDNGFSSGHGKIITPSSSTTGYPSDGSILVAAGDKSFAKLLAQIPGKELGRVERWLGIISTTDQEEPGDFDGSVSDYEHSVSETPSTPRSLSMSARQLLDEWHAELDGKGKITPF</sequence>
<comment type="caution">
    <text evidence="2">The sequence shown here is derived from an EMBL/GenBank/DDBJ whole genome shotgun (WGS) entry which is preliminary data.</text>
</comment>
<name>A0ABR1WQH5_9PEZI</name>
<evidence type="ECO:0000313" key="2">
    <source>
        <dbReference type="EMBL" id="KAK8085267.1"/>
    </source>
</evidence>
<reference evidence="2 3" key="1">
    <citation type="submission" date="2023-01" db="EMBL/GenBank/DDBJ databases">
        <title>Analysis of 21 Apiospora genomes using comparative genomics revels a genus with tremendous synthesis potential of carbohydrate active enzymes and secondary metabolites.</title>
        <authorList>
            <person name="Sorensen T."/>
        </authorList>
    </citation>
    <scope>NUCLEOTIDE SEQUENCE [LARGE SCALE GENOMIC DNA]</scope>
    <source>
        <strain evidence="2 3">CBS 114990</strain>
    </source>
</reference>
<accession>A0ABR1WQH5</accession>
<dbReference type="RefSeq" id="XP_066669776.1">
    <property type="nucleotide sequence ID" value="XM_066810853.1"/>
</dbReference>
<gene>
    <name evidence="2" type="ORF">PG997_006538</name>
</gene>
<keyword evidence="3" id="KW-1185">Reference proteome</keyword>
<evidence type="ECO:0000256" key="1">
    <source>
        <dbReference type="SAM" id="MobiDB-lite"/>
    </source>
</evidence>
<dbReference type="Proteomes" id="UP001433268">
    <property type="component" value="Unassembled WGS sequence"/>
</dbReference>
<feature type="compositionally biased region" description="Polar residues" evidence="1">
    <location>
        <begin position="124"/>
        <end position="133"/>
    </location>
</feature>
<protein>
    <submittedName>
        <fullName evidence="2">Uncharacterized protein</fullName>
    </submittedName>
</protein>
<dbReference type="EMBL" id="JAQQWN010000005">
    <property type="protein sequence ID" value="KAK8085267.1"/>
    <property type="molecule type" value="Genomic_DNA"/>
</dbReference>
<proteinExistence type="predicted"/>
<organism evidence="2 3">
    <name type="scientific">Apiospora hydei</name>
    <dbReference type="NCBI Taxonomy" id="1337664"/>
    <lineage>
        <taxon>Eukaryota</taxon>
        <taxon>Fungi</taxon>
        <taxon>Dikarya</taxon>
        <taxon>Ascomycota</taxon>
        <taxon>Pezizomycotina</taxon>
        <taxon>Sordariomycetes</taxon>
        <taxon>Xylariomycetidae</taxon>
        <taxon>Amphisphaeriales</taxon>
        <taxon>Apiosporaceae</taxon>
        <taxon>Apiospora</taxon>
    </lineage>
</organism>